<evidence type="ECO:0000256" key="1">
    <source>
        <dbReference type="PIRNR" id="PIRNR000915"/>
    </source>
</evidence>
<dbReference type="Gene3D" id="3.40.50.1000">
    <property type="entry name" value="HAD superfamily/HAD-like"/>
    <property type="match status" value="2"/>
</dbReference>
<dbReference type="PANTHER" id="PTHR19288:SF46">
    <property type="entry name" value="HALOACID DEHALOGENASE-LIKE HYDROLASE DOMAIN-CONTAINING PROTEIN 2"/>
    <property type="match status" value="1"/>
</dbReference>
<keyword evidence="1" id="KW-0479">Metal-binding</keyword>
<sequence>MLQKKKLFLFDIDGTIALGNQLINGARELLDYLVEKKKTIFFITNNSTRSQQDYVAYFEQWGIAVSEEMFMTAGVLTAEYFKKNLFDKKIFLMASSELTEEFAKRGLHIVDHYEEDIDCVLICLDKTMTFQKLADACRLLQDENVLFYATNMDLSCPTDCGVIPDCGSICKMIECVTGRKPRYIGKPAPDIVELCLKKTGCNSEEAIVVGDRIDTDMVCAQNAGVEGALLLSGATSKKDMENSNILISYVFEDAKSLLENLLIG</sequence>
<dbReference type="RefSeq" id="WP_230105686.1">
    <property type="nucleotide sequence ID" value="NZ_AP024845.1"/>
</dbReference>
<dbReference type="InterPro" id="IPR023214">
    <property type="entry name" value="HAD_sf"/>
</dbReference>
<dbReference type="SUPFAM" id="SSF56784">
    <property type="entry name" value="HAD-like"/>
    <property type="match status" value="1"/>
</dbReference>
<comment type="similarity">
    <text evidence="1">Belongs to the HAD-like hydrolase superfamily. NagD family.</text>
</comment>
<proteinExistence type="inferred from homology"/>
<name>A0ABN6YX63_9FIRM</name>
<keyword evidence="1" id="KW-0460">Magnesium</keyword>
<dbReference type="NCBIfam" id="TIGR01460">
    <property type="entry name" value="HAD-SF-IIA"/>
    <property type="match status" value="1"/>
</dbReference>
<reference evidence="3" key="1">
    <citation type="journal article" date="2023" name="Int. J. Syst. Evol. Microbiol.">
        <title>Claveliimonas bilis gen. nov., sp. nov., deoxycholic acid-producing bacteria isolated from human faeces, and reclassification of Sellimonas monacensis Zenner et al. 2021 as Claveliimonas monacensis comb. nov.</title>
        <authorList>
            <person name="Hisatomi A."/>
            <person name="Kastawa N.W.E.P.G."/>
            <person name="Song I."/>
            <person name="Ohkuma M."/>
            <person name="Fukiya S."/>
            <person name="Sakamoto M."/>
        </authorList>
    </citation>
    <scope>NUCLEOTIDE SEQUENCE [LARGE SCALE GENOMIC DNA]</scope>
    <source>
        <strain evidence="3">12BBH14</strain>
    </source>
</reference>
<dbReference type="InterPro" id="IPR036412">
    <property type="entry name" value="HAD-like_sf"/>
</dbReference>
<gene>
    <name evidence="2" type="ORF">Lac1_21360</name>
</gene>
<comment type="cofactor">
    <cofactor evidence="1">
        <name>Mg(2+)</name>
        <dbReference type="ChEBI" id="CHEBI:18420"/>
    </cofactor>
</comment>
<protein>
    <recommendedName>
        <fullName evidence="1">Acid sugar phosphatase</fullName>
        <ecNumber evidence="1">3.1.3.-</ecNumber>
    </recommendedName>
</protein>
<dbReference type="PANTHER" id="PTHR19288">
    <property type="entry name" value="4-NITROPHENYLPHOSPHATASE-RELATED"/>
    <property type="match status" value="1"/>
</dbReference>
<accession>A0ABN6YX63</accession>
<dbReference type="EMBL" id="AP027742">
    <property type="protein sequence ID" value="BDZ77953.1"/>
    <property type="molecule type" value="Genomic_DNA"/>
</dbReference>
<dbReference type="Pfam" id="PF13344">
    <property type="entry name" value="Hydrolase_6"/>
    <property type="match status" value="1"/>
</dbReference>
<evidence type="ECO:0000313" key="3">
    <source>
        <dbReference type="Proteomes" id="UP001305815"/>
    </source>
</evidence>
<evidence type="ECO:0000313" key="2">
    <source>
        <dbReference type="EMBL" id="BDZ77953.1"/>
    </source>
</evidence>
<dbReference type="InterPro" id="IPR006357">
    <property type="entry name" value="HAD-SF_hydro_IIA"/>
</dbReference>
<dbReference type="Pfam" id="PF13242">
    <property type="entry name" value="Hydrolase_like"/>
    <property type="match status" value="1"/>
</dbReference>
<comment type="function">
    <text evidence="1">Catalyzes the dephosphorylation of 2-6 carbon acid sugars in vitro.</text>
</comment>
<dbReference type="PIRSF" id="PIRSF000915">
    <property type="entry name" value="PGP-type_phosphatase"/>
    <property type="match status" value="1"/>
</dbReference>
<organism evidence="2 3">
    <name type="scientific">Claveliimonas bilis</name>
    <dbReference type="NCBI Taxonomy" id="3028070"/>
    <lineage>
        <taxon>Bacteria</taxon>
        <taxon>Bacillati</taxon>
        <taxon>Bacillota</taxon>
        <taxon>Clostridia</taxon>
        <taxon>Lachnospirales</taxon>
        <taxon>Lachnospiraceae</taxon>
        <taxon>Claveliimonas</taxon>
    </lineage>
</organism>
<dbReference type="EC" id="3.1.3.-" evidence="1"/>
<dbReference type="Proteomes" id="UP001305815">
    <property type="component" value="Chromosome"/>
</dbReference>
<keyword evidence="3" id="KW-1185">Reference proteome</keyword>